<evidence type="ECO:0000313" key="3">
    <source>
        <dbReference type="Proteomes" id="UP000054558"/>
    </source>
</evidence>
<feature type="compositionally biased region" description="Low complexity" evidence="1">
    <location>
        <begin position="71"/>
        <end position="88"/>
    </location>
</feature>
<protein>
    <submittedName>
        <fullName evidence="2">Uncharacterized protein</fullName>
    </submittedName>
</protein>
<feature type="region of interest" description="Disordered" evidence="1">
    <location>
        <begin position="47"/>
        <end position="96"/>
    </location>
</feature>
<feature type="region of interest" description="Disordered" evidence="1">
    <location>
        <begin position="319"/>
        <end position="372"/>
    </location>
</feature>
<dbReference type="OrthoDB" id="2020764at2759"/>
<dbReference type="InterPro" id="IPR027417">
    <property type="entry name" value="P-loop_NTPase"/>
</dbReference>
<evidence type="ECO:0000256" key="1">
    <source>
        <dbReference type="SAM" id="MobiDB-lite"/>
    </source>
</evidence>
<dbReference type="EMBL" id="DF237546">
    <property type="protein sequence ID" value="GAQ90082.1"/>
    <property type="molecule type" value="Genomic_DNA"/>
</dbReference>
<organism evidence="2 3">
    <name type="scientific">Klebsormidium nitens</name>
    <name type="common">Green alga</name>
    <name type="synonym">Ulothrix nitens</name>
    <dbReference type="NCBI Taxonomy" id="105231"/>
    <lineage>
        <taxon>Eukaryota</taxon>
        <taxon>Viridiplantae</taxon>
        <taxon>Streptophyta</taxon>
        <taxon>Klebsormidiophyceae</taxon>
        <taxon>Klebsormidiales</taxon>
        <taxon>Klebsormidiaceae</taxon>
        <taxon>Klebsormidium</taxon>
    </lineage>
</organism>
<dbReference type="SUPFAM" id="SSF52540">
    <property type="entry name" value="P-loop containing nucleoside triphosphate hydrolases"/>
    <property type="match status" value="1"/>
</dbReference>
<feature type="region of interest" description="Disordered" evidence="1">
    <location>
        <begin position="1"/>
        <end position="22"/>
    </location>
</feature>
<proteinExistence type="predicted"/>
<reference evidence="2 3" key="1">
    <citation type="journal article" date="2014" name="Nat. Commun.">
        <title>Klebsormidium flaccidum genome reveals primary factors for plant terrestrial adaptation.</title>
        <authorList>
            <person name="Hori K."/>
            <person name="Maruyama F."/>
            <person name="Fujisawa T."/>
            <person name="Togashi T."/>
            <person name="Yamamoto N."/>
            <person name="Seo M."/>
            <person name="Sato S."/>
            <person name="Yamada T."/>
            <person name="Mori H."/>
            <person name="Tajima N."/>
            <person name="Moriyama T."/>
            <person name="Ikeuchi M."/>
            <person name="Watanabe M."/>
            <person name="Wada H."/>
            <person name="Kobayashi K."/>
            <person name="Saito M."/>
            <person name="Masuda T."/>
            <person name="Sasaki-Sekimoto Y."/>
            <person name="Mashiguchi K."/>
            <person name="Awai K."/>
            <person name="Shimojima M."/>
            <person name="Masuda S."/>
            <person name="Iwai M."/>
            <person name="Nobusawa T."/>
            <person name="Narise T."/>
            <person name="Kondo S."/>
            <person name="Saito H."/>
            <person name="Sato R."/>
            <person name="Murakawa M."/>
            <person name="Ihara Y."/>
            <person name="Oshima-Yamada Y."/>
            <person name="Ohtaka K."/>
            <person name="Satoh M."/>
            <person name="Sonobe K."/>
            <person name="Ishii M."/>
            <person name="Ohtani R."/>
            <person name="Kanamori-Sato M."/>
            <person name="Honoki R."/>
            <person name="Miyazaki D."/>
            <person name="Mochizuki H."/>
            <person name="Umetsu J."/>
            <person name="Higashi K."/>
            <person name="Shibata D."/>
            <person name="Kamiya Y."/>
            <person name="Sato N."/>
            <person name="Nakamura Y."/>
            <person name="Tabata S."/>
            <person name="Ida S."/>
            <person name="Kurokawa K."/>
            <person name="Ohta H."/>
        </authorList>
    </citation>
    <scope>NUCLEOTIDE SEQUENCE [LARGE SCALE GENOMIC DNA]</scope>
    <source>
        <strain evidence="2 3">NIES-2285</strain>
    </source>
</reference>
<accession>A0A1Y1IIZ9</accession>
<keyword evidence="3" id="KW-1185">Reference proteome</keyword>
<dbReference type="Proteomes" id="UP000054558">
    <property type="component" value="Unassembled WGS sequence"/>
</dbReference>
<name>A0A1Y1IIZ9_KLENI</name>
<feature type="compositionally biased region" description="Basic and acidic residues" evidence="1">
    <location>
        <begin position="321"/>
        <end position="334"/>
    </location>
</feature>
<dbReference type="AlphaFoldDB" id="A0A1Y1IIZ9"/>
<sequence length="896" mass="101115">MARGRPHGRSKSDHRVCQAAQHARAAEYRERIAISAEQQEARIAAVNAECTVEDAPRRRRGQKPKDPKTKSGAARVSVRGRSSKASGSAKKKAKKRLEHALGKAAGRDPHTLCCHECGATAEFGLRGSKWGGEVLYLCRGHVLPGCFRIDTDRADWVEDREMCRLRAEERRLEKELRELGGASFAAEPAAEQPSASPCASAPWKEFQSTRDWVAMPMKRSLIAMLLTIGGVESNPGPLSNEEEIEACRRSWEEANPRIGAMLLAYLAKEKVHFADWGGKSLERRLAAIDKYKKAYEDENVGAKWSYGWDDFLENAGAAGRRGKDAEAGQSKDVEMQDADQENQNPARRPVPTSIHDLPELGNRKEGINKRRHDNCYTPRQETIEKLTKLLFKEHAVLIRSAPATGKTSTLQLLATYLKTQFGADVRIFHLSLQEYNPDHPDAFDKVWERQNPDVDFESVLSPRPSPTKTPAPRQPVTVIIVDEAQKAFIHPHLHLFGKVKSIQGQLTSNLKILMVSSWGSNIVDVQEATSLSYATPGTWDATNTVTCWYNATVGLGLQLTVQEAEEYWGSWVEGNGWSHYMSTESEMEYLMDLTERQPGALSLLLDKIEDQGWGYLEEDTWHKRMKQYLLSEQPVRAMQDLRSMQRIVGSLNVTESAGLAKDLLRELLQRGGEGVDKSKLAPPTLELARKYTRWGQLVFEANKYHLPSQLHFLYLTRELYAGRSTTAVIREQGLFEFIVAVVERFNRAELVYSDSRRAEGEPVYERLYQNLFYYEARRFTPLEVCISPDVGRLYGSNGYLDFLLGTPLLWAVEIMREGKDPDGHLDRFIQGGRYSNLLERAKVKDWAVIDFRTTWSEGHVPVARPGMIEVFFTPGYEHAHVVCGSRCKTVEVRGPL</sequence>
<dbReference type="STRING" id="105231.A0A1Y1IIZ9"/>
<evidence type="ECO:0000313" key="2">
    <source>
        <dbReference type="EMBL" id="GAQ90082.1"/>
    </source>
</evidence>
<feature type="compositionally biased region" description="Basic and acidic residues" evidence="1">
    <location>
        <begin position="356"/>
        <end position="368"/>
    </location>
</feature>
<gene>
    <name evidence="2" type="ORF">KFL_005970030</name>
</gene>
<dbReference type="OMA" id="LEYQIAM"/>